<reference evidence="2" key="1">
    <citation type="journal article" date="2015" name="Nature">
        <title>Complex archaea that bridge the gap between prokaryotes and eukaryotes.</title>
        <authorList>
            <person name="Spang A."/>
            <person name="Saw J.H."/>
            <person name="Jorgensen S.L."/>
            <person name="Zaremba-Niedzwiedzka K."/>
            <person name="Martijn J."/>
            <person name="Lind A.E."/>
            <person name="van Eijk R."/>
            <person name="Schleper C."/>
            <person name="Guy L."/>
            <person name="Ettema T.J."/>
        </authorList>
    </citation>
    <scope>NUCLEOTIDE SEQUENCE</scope>
</reference>
<proteinExistence type="predicted"/>
<sequence length="127" mass="14355">MTSSLKFLPPRHQHPAGLSLGREAPSSNAQGSGRDAWSLREREEEKMLENDIPEAVLQGLEEVRQEGGFNMLARNDIIRDMLHRADDGGYPLGLEEAEYRSAISWLVDNESRYMEALNEMGARRTRA</sequence>
<accession>A0A0F9PQD7</accession>
<name>A0A0F9PQD7_9ZZZZ</name>
<dbReference type="EMBL" id="LAZR01006016">
    <property type="protein sequence ID" value="KKM95367.1"/>
    <property type="molecule type" value="Genomic_DNA"/>
</dbReference>
<feature type="region of interest" description="Disordered" evidence="1">
    <location>
        <begin position="1"/>
        <end position="37"/>
    </location>
</feature>
<evidence type="ECO:0000256" key="1">
    <source>
        <dbReference type="SAM" id="MobiDB-lite"/>
    </source>
</evidence>
<organism evidence="2">
    <name type="scientific">marine sediment metagenome</name>
    <dbReference type="NCBI Taxonomy" id="412755"/>
    <lineage>
        <taxon>unclassified sequences</taxon>
        <taxon>metagenomes</taxon>
        <taxon>ecological metagenomes</taxon>
    </lineage>
</organism>
<gene>
    <name evidence="2" type="ORF">LCGC14_1188910</name>
</gene>
<comment type="caution">
    <text evidence="2">The sequence shown here is derived from an EMBL/GenBank/DDBJ whole genome shotgun (WGS) entry which is preliminary data.</text>
</comment>
<evidence type="ECO:0000313" key="2">
    <source>
        <dbReference type="EMBL" id="KKM95367.1"/>
    </source>
</evidence>
<protein>
    <submittedName>
        <fullName evidence="2">Uncharacterized protein</fullName>
    </submittedName>
</protein>
<dbReference type="AlphaFoldDB" id="A0A0F9PQD7"/>